<dbReference type="EMBL" id="CAMPGE010005492">
    <property type="protein sequence ID" value="CAI2364343.1"/>
    <property type="molecule type" value="Genomic_DNA"/>
</dbReference>
<dbReference type="Proteomes" id="UP001295684">
    <property type="component" value="Unassembled WGS sequence"/>
</dbReference>
<feature type="region of interest" description="Disordered" evidence="8">
    <location>
        <begin position="494"/>
        <end position="564"/>
    </location>
</feature>
<keyword evidence="5" id="KW-0256">Endoplasmic reticulum</keyword>
<protein>
    <submittedName>
        <fullName evidence="11">Uncharacterized protein</fullName>
    </submittedName>
</protein>
<keyword evidence="10" id="KW-0732">Signal</keyword>
<comment type="caution">
    <text evidence="11">The sequence shown here is derived from an EMBL/GenBank/DDBJ whole genome shotgun (WGS) entry which is preliminary data.</text>
</comment>
<feature type="transmembrane region" description="Helical" evidence="9">
    <location>
        <begin position="249"/>
        <end position="268"/>
    </location>
</feature>
<dbReference type="GO" id="GO:0042500">
    <property type="term" value="F:aspartic endopeptidase activity, intramembrane cleaving"/>
    <property type="evidence" value="ECO:0007669"/>
    <property type="project" value="InterPro"/>
</dbReference>
<feature type="transmembrane region" description="Helical" evidence="9">
    <location>
        <begin position="398"/>
        <end position="419"/>
    </location>
</feature>
<evidence type="ECO:0000256" key="1">
    <source>
        <dbReference type="ARBA" id="ARBA00004477"/>
    </source>
</evidence>
<dbReference type="GO" id="GO:0098553">
    <property type="term" value="C:lumenal side of endoplasmic reticulum membrane"/>
    <property type="evidence" value="ECO:0007669"/>
    <property type="project" value="TreeGrafter"/>
</dbReference>
<feature type="transmembrane region" description="Helical" evidence="9">
    <location>
        <begin position="431"/>
        <end position="454"/>
    </location>
</feature>
<feature type="transmembrane region" description="Helical" evidence="9">
    <location>
        <begin position="300"/>
        <end position="320"/>
    </location>
</feature>
<feature type="chain" id="PRO_5042175835" evidence="10">
    <location>
        <begin position="22"/>
        <end position="564"/>
    </location>
</feature>
<evidence type="ECO:0000313" key="12">
    <source>
        <dbReference type="Proteomes" id="UP001295684"/>
    </source>
</evidence>
<keyword evidence="3 9" id="KW-0812">Transmembrane</keyword>
<comment type="subcellular location">
    <subcellularLocation>
        <location evidence="1">Endoplasmic reticulum membrane</location>
        <topology evidence="1">Multi-pass membrane protein</topology>
    </subcellularLocation>
</comment>
<keyword evidence="6 9" id="KW-1133">Transmembrane helix</keyword>
<dbReference type="Pfam" id="PF04258">
    <property type="entry name" value="Peptidase_A22B"/>
    <property type="match status" value="1"/>
</dbReference>
<keyword evidence="12" id="KW-1185">Reference proteome</keyword>
<dbReference type="GO" id="GO:0006465">
    <property type="term" value="P:signal peptide processing"/>
    <property type="evidence" value="ECO:0007669"/>
    <property type="project" value="TreeGrafter"/>
</dbReference>
<comment type="similarity">
    <text evidence="2">Belongs to the peptidase A22B family.</text>
</comment>
<feature type="transmembrane region" description="Helical" evidence="9">
    <location>
        <begin position="460"/>
        <end position="478"/>
    </location>
</feature>
<dbReference type="PANTHER" id="PTHR12174:SF23">
    <property type="entry name" value="MINOR HISTOCOMPATIBILITY ANTIGEN H13"/>
    <property type="match status" value="1"/>
</dbReference>
<evidence type="ECO:0000256" key="6">
    <source>
        <dbReference type="ARBA" id="ARBA00022989"/>
    </source>
</evidence>
<reference evidence="11" key="1">
    <citation type="submission" date="2023-07" db="EMBL/GenBank/DDBJ databases">
        <authorList>
            <consortium name="AG Swart"/>
            <person name="Singh M."/>
            <person name="Singh A."/>
            <person name="Seah K."/>
            <person name="Emmerich C."/>
        </authorList>
    </citation>
    <scope>NUCLEOTIDE SEQUENCE</scope>
    <source>
        <strain evidence="11">DP1</strain>
    </source>
</reference>
<evidence type="ECO:0000256" key="3">
    <source>
        <dbReference type="ARBA" id="ARBA00022692"/>
    </source>
</evidence>
<feature type="signal peptide" evidence="10">
    <location>
        <begin position="1"/>
        <end position="21"/>
    </location>
</feature>
<feature type="transmembrane region" description="Helical" evidence="9">
    <location>
        <begin position="177"/>
        <end position="197"/>
    </location>
</feature>
<organism evidence="11 12">
    <name type="scientific">Euplotes crassus</name>
    <dbReference type="NCBI Taxonomy" id="5936"/>
    <lineage>
        <taxon>Eukaryota</taxon>
        <taxon>Sar</taxon>
        <taxon>Alveolata</taxon>
        <taxon>Ciliophora</taxon>
        <taxon>Intramacronucleata</taxon>
        <taxon>Spirotrichea</taxon>
        <taxon>Hypotrichia</taxon>
        <taxon>Euplotida</taxon>
        <taxon>Euplotidae</taxon>
        <taxon>Moneuplotes</taxon>
    </lineage>
</organism>
<dbReference type="AlphaFoldDB" id="A0AAD1UFQ8"/>
<evidence type="ECO:0000256" key="8">
    <source>
        <dbReference type="SAM" id="MobiDB-lite"/>
    </source>
</evidence>
<gene>
    <name evidence="11" type="ORF">ECRASSUSDP1_LOCUS5686</name>
</gene>
<evidence type="ECO:0000256" key="7">
    <source>
        <dbReference type="ARBA" id="ARBA00023136"/>
    </source>
</evidence>
<dbReference type="PANTHER" id="PTHR12174">
    <property type="entry name" value="SIGNAL PEPTIDE PEPTIDASE"/>
    <property type="match status" value="1"/>
</dbReference>
<accession>A0AAD1UFQ8</accession>
<dbReference type="GO" id="GO:0033619">
    <property type="term" value="P:membrane protein proteolysis"/>
    <property type="evidence" value="ECO:0007669"/>
    <property type="project" value="TreeGrafter"/>
</dbReference>
<feature type="compositionally biased region" description="Basic and acidic residues" evidence="8">
    <location>
        <begin position="517"/>
        <end position="564"/>
    </location>
</feature>
<evidence type="ECO:0000256" key="10">
    <source>
        <dbReference type="SAM" id="SignalP"/>
    </source>
</evidence>
<dbReference type="InterPro" id="IPR007369">
    <property type="entry name" value="Peptidase_A22B_SPP"/>
</dbReference>
<evidence type="ECO:0000256" key="5">
    <source>
        <dbReference type="ARBA" id="ARBA00022824"/>
    </source>
</evidence>
<dbReference type="InterPro" id="IPR006639">
    <property type="entry name" value="Preselin/SPP"/>
</dbReference>
<evidence type="ECO:0000313" key="11">
    <source>
        <dbReference type="EMBL" id="CAI2364343.1"/>
    </source>
</evidence>
<name>A0AAD1UFQ8_EUPCR</name>
<feature type="transmembrane region" description="Helical" evidence="9">
    <location>
        <begin position="326"/>
        <end position="342"/>
    </location>
</feature>
<feature type="transmembrane region" description="Helical" evidence="9">
    <location>
        <begin position="347"/>
        <end position="367"/>
    </location>
</feature>
<dbReference type="GO" id="GO:0098554">
    <property type="term" value="C:cytoplasmic side of endoplasmic reticulum membrane"/>
    <property type="evidence" value="ECO:0007669"/>
    <property type="project" value="TreeGrafter"/>
</dbReference>
<evidence type="ECO:0000256" key="9">
    <source>
        <dbReference type="SAM" id="Phobius"/>
    </source>
</evidence>
<feature type="transmembrane region" description="Helical" evidence="9">
    <location>
        <begin position="225"/>
        <end position="243"/>
    </location>
</feature>
<proteinExistence type="inferred from homology"/>
<evidence type="ECO:0000256" key="4">
    <source>
        <dbReference type="ARBA" id="ARBA00022801"/>
    </source>
</evidence>
<keyword evidence="7 9" id="KW-0472">Membrane</keyword>
<sequence length="564" mass="64615">MSYSKTYLTLILLLFLVPSLSWNHKSGDHGITIFTMVRNEFRDTPSYGHKVFLSYHGRAQDEFLVGKTYRSCQNIPKFEEDIDATSRTFYVSYYGVPHNTNPLKLYATMRPYGTHGNRIPLSVEPEIIQMDGKTPIKIRYDCSQIHGSDTHAVVELEVSNGESYQYLKQCNELPQMFWTHFMQFLALVKAAMTILLVGSKMGKLSLFERIDENRFDFYKISIKKVLLLIIVMSVFQVGTFYLLPLKWFTAISTVTLCVIALVLCLFLFMDFIDWIFGIEVEVGFEGSNHFMDQPCFCEGFNLKATISLFLSVLLVTLWYFLRHWTVSNILGICVACAIVKIFRFNALYPAFLILLGFLIFDVFWVFASPTIFNGHSIIHEVLRKIDFPLKLVVPGFSPFFPCANLSIIDIIVPTFYISFISRFGKEQGTNAYYLAHVMMYAISLGIFTFVMVYTKSQQPALMYIIPSLFLTTFITAGMRKEWGSKLSMSSVIEGEGYNPSDESSDKQPGEASARGMARFDPKQFNKTEDHQNFKKFEDDPADDVRDAEDGHAEFKEEVKESSQN</sequence>
<evidence type="ECO:0000256" key="2">
    <source>
        <dbReference type="ARBA" id="ARBA00006859"/>
    </source>
</evidence>
<dbReference type="SMART" id="SM00730">
    <property type="entry name" value="PSN"/>
    <property type="match status" value="1"/>
</dbReference>
<keyword evidence="4" id="KW-0378">Hydrolase</keyword>